<dbReference type="OrthoDB" id="9790710at2"/>
<evidence type="ECO:0000259" key="1">
    <source>
        <dbReference type="Pfam" id="PF00534"/>
    </source>
</evidence>
<dbReference type="GO" id="GO:0016757">
    <property type="term" value="F:glycosyltransferase activity"/>
    <property type="evidence" value="ECO:0007669"/>
    <property type="project" value="InterPro"/>
</dbReference>
<feature type="domain" description="Glycosyltransferase subfamily 4-like N-terminal" evidence="2">
    <location>
        <begin position="89"/>
        <end position="185"/>
    </location>
</feature>
<dbReference type="EMBL" id="FTPR01000001">
    <property type="protein sequence ID" value="SIT74314.1"/>
    <property type="molecule type" value="Genomic_DNA"/>
</dbReference>
<dbReference type="Proteomes" id="UP000186997">
    <property type="component" value="Unassembled WGS sequence"/>
</dbReference>
<gene>
    <name evidence="3" type="ORF">SAMN05421665_0029</name>
</gene>
<evidence type="ECO:0000313" key="3">
    <source>
        <dbReference type="EMBL" id="SIT74314.1"/>
    </source>
</evidence>
<evidence type="ECO:0000259" key="2">
    <source>
        <dbReference type="Pfam" id="PF13439"/>
    </source>
</evidence>
<evidence type="ECO:0000313" key="4">
    <source>
        <dbReference type="Proteomes" id="UP000186997"/>
    </source>
</evidence>
<dbReference type="PANTHER" id="PTHR12526">
    <property type="entry name" value="GLYCOSYLTRANSFERASE"/>
    <property type="match status" value="1"/>
</dbReference>
<dbReference type="AlphaFoldDB" id="A0A1R3W8I6"/>
<dbReference type="RefSeq" id="WP_076657858.1">
    <property type="nucleotide sequence ID" value="NZ_FTPR01000001.1"/>
</dbReference>
<dbReference type="Pfam" id="PF13439">
    <property type="entry name" value="Glyco_transf_4"/>
    <property type="match status" value="1"/>
</dbReference>
<dbReference type="Pfam" id="PF00534">
    <property type="entry name" value="Glycos_transf_1"/>
    <property type="match status" value="1"/>
</dbReference>
<dbReference type="Gene3D" id="3.40.50.2000">
    <property type="entry name" value="Glycogen Phosphorylase B"/>
    <property type="match status" value="2"/>
</dbReference>
<dbReference type="STRING" id="287098.SAMN05421665_0029"/>
<organism evidence="3 4">
    <name type="scientific">Yoonia rosea</name>
    <dbReference type="NCBI Taxonomy" id="287098"/>
    <lineage>
        <taxon>Bacteria</taxon>
        <taxon>Pseudomonadati</taxon>
        <taxon>Pseudomonadota</taxon>
        <taxon>Alphaproteobacteria</taxon>
        <taxon>Rhodobacterales</taxon>
        <taxon>Paracoccaceae</taxon>
        <taxon>Yoonia</taxon>
    </lineage>
</organism>
<feature type="domain" description="Glycosyl transferase family 1" evidence="1">
    <location>
        <begin position="195"/>
        <end position="354"/>
    </location>
</feature>
<sequence>MRICIATGNYYEAGETQVNHHIANLFGGNTIVLSRKSNGLDPIGKPLHVWLLRPKGIGALPHYASLIWRMACQQSTKVASRRETQEICAFLQAEKAQVVLAEFGHHALPVYRAAMMTGLPFYVYFRGADASKHLRKRGRAADYRKMLKHAAGVFAVSQFLLDELAARGVIHENAHVIPSGVDTQRVKPGSKVSGRYLFVGRFVHKKQPLLALEAFSKVAASKQTAHFRMIGNGELHAACLARAAELGLTDRVTFLGHVDHKEVQSEMANAEFVLVPSKTAENGDTEGLPMVLQEAMAAGAIVVATDHAGIPEALQNGLTGFVVPESDPSAFCSAVKSAAMLTEQELAEMRNQARAFAVQHLDQATLMAKLEEKMRRGPQ</sequence>
<protein>
    <submittedName>
        <fullName evidence="3">Glycosyltransferase involved in cell wall bisynthesis</fullName>
    </submittedName>
</protein>
<keyword evidence="4" id="KW-1185">Reference proteome</keyword>
<keyword evidence="3" id="KW-0808">Transferase</keyword>
<proteinExistence type="predicted"/>
<accession>A0A1R3W8I6</accession>
<dbReference type="SUPFAM" id="SSF53756">
    <property type="entry name" value="UDP-Glycosyltransferase/glycogen phosphorylase"/>
    <property type="match status" value="1"/>
</dbReference>
<dbReference type="InterPro" id="IPR001296">
    <property type="entry name" value="Glyco_trans_1"/>
</dbReference>
<name>A0A1R3W8I6_9RHOB</name>
<reference evidence="4" key="1">
    <citation type="submission" date="2017-01" db="EMBL/GenBank/DDBJ databases">
        <authorList>
            <person name="Varghese N."/>
            <person name="Submissions S."/>
        </authorList>
    </citation>
    <scope>NUCLEOTIDE SEQUENCE [LARGE SCALE GENOMIC DNA]</scope>
    <source>
        <strain evidence="4">DSM 29591</strain>
    </source>
</reference>
<dbReference type="InterPro" id="IPR028098">
    <property type="entry name" value="Glyco_trans_4-like_N"/>
</dbReference>